<dbReference type="SUPFAM" id="SSF53474">
    <property type="entry name" value="alpha/beta-Hydrolases"/>
    <property type="match status" value="1"/>
</dbReference>
<comment type="caution">
    <text evidence="3">The sequence shown here is derived from an EMBL/GenBank/DDBJ whole genome shotgun (WGS) entry which is preliminary data.</text>
</comment>
<protein>
    <submittedName>
        <fullName evidence="3">Alpha/beta fold hydrolase</fullName>
    </submittedName>
</protein>
<dbReference type="Gene3D" id="3.40.50.1820">
    <property type="entry name" value="alpha/beta hydrolase"/>
    <property type="match status" value="1"/>
</dbReference>
<evidence type="ECO:0000313" key="4">
    <source>
        <dbReference type="Proteomes" id="UP001522868"/>
    </source>
</evidence>
<organism evidence="3 4">
    <name type="scientific">Streptomyces lichenis</name>
    <dbReference type="NCBI Taxonomy" id="2306967"/>
    <lineage>
        <taxon>Bacteria</taxon>
        <taxon>Bacillati</taxon>
        <taxon>Actinomycetota</taxon>
        <taxon>Actinomycetes</taxon>
        <taxon>Kitasatosporales</taxon>
        <taxon>Streptomycetaceae</taxon>
        <taxon>Streptomyces</taxon>
    </lineage>
</organism>
<keyword evidence="3" id="KW-0378">Hydrolase</keyword>
<dbReference type="Pfam" id="PF12697">
    <property type="entry name" value="Abhydrolase_6"/>
    <property type="match status" value="1"/>
</dbReference>
<dbReference type="PANTHER" id="PTHR22946">
    <property type="entry name" value="DIENELACTONE HYDROLASE DOMAIN-CONTAINING PROTEIN-RELATED"/>
    <property type="match status" value="1"/>
</dbReference>
<gene>
    <name evidence="3" type="ORF">M1O15_31040</name>
</gene>
<keyword evidence="4" id="KW-1185">Reference proteome</keyword>
<evidence type="ECO:0000256" key="1">
    <source>
        <dbReference type="ARBA" id="ARBA00038115"/>
    </source>
</evidence>
<dbReference type="InterPro" id="IPR050261">
    <property type="entry name" value="FrsA_esterase"/>
</dbReference>
<accession>A0ABT0IK96</accession>
<name>A0ABT0IK96_9ACTN</name>
<comment type="similarity">
    <text evidence="1">Belongs to the AB hydrolase superfamily. FUS2 hydrolase family.</text>
</comment>
<dbReference type="InterPro" id="IPR000073">
    <property type="entry name" value="AB_hydrolase_1"/>
</dbReference>
<dbReference type="Gene3D" id="1.20.1440.110">
    <property type="entry name" value="acylaminoacyl peptidase"/>
    <property type="match status" value="1"/>
</dbReference>
<evidence type="ECO:0000259" key="2">
    <source>
        <dbReference type="Pfam" id="PF12697"/>
    </source>
</evidence>
<dbReference type="PANTHER" id="PTHR22946:SF12">
    <property type="entry name" value="CONIDIAL PIGMENT BIOSYNTHESIS PROTEIN AYG1 (AFU_ORTHOLOGUE AFUA_2G17550)"/>
    <property type="match status" value="1"/>
</dbReference>
<reference evidence="3 4" key="1">
    <citation type="submission" date="2022-04" db="EMBL/GenBank/DDBJ databases">
        <title>Streptomyces sp. nov. LCR6-01 isolated from Lichen of Dirinaria sp.</title>
        <authorList>
            <person name="Kanchanasin P."/>
            <person name="Tanasupawat S."/>
            <person name="Phongsopitanun W."/>
        </authorList>
    </citation>
    <scope>NUCLEOTIDE SEQUENCE [LARGE SCALE GENOMIC DNA]</scope>
    <source>
        <strain evidence="3 4">LCR6-01</strain>
    </source>
</reference>
<dbReference type="Proteomes" id="UP001522868">
    <property type="component" value="Unassembled WGS sequence"/>
</dbReference>
<evidence type="ECO:0000313" key="3">
    <source>
        <dbReference type="EMBL" id="MCK8681756.1"/>
    </source>
</evidence>
<dbReference type="GO" id="GO:0016787">
    <property type="term" value="F:hydrolase activity"/>
    <property type="evidence" value="ECO:0007669"/>
    <property type="project" value="UniProtKB-KW"/>
</dbReference>
<dbReference type="InterPro" id="IPR029058">
    <property type="entry name" value="AB_hydrolase_fold"/>
</dbReference>
<dbReference type="EMBL" id="JALPTH010000055">
    <property type="protein sequence ID" value="MCK8681756.1"/>
    <property type="molecule type" value="Genomic_DNA"/>
</dbReference>
<sequence length="408" mass="45456">MRLFDNPDHNFQALFALGAAGQGSTEVGETLTAVNTINQAGASNQTFTDTFRTWGKRLADQADQAGGDKEPHTQNARALRSAASYEQALYFVLGTDQPDDEQAVYQAGRDSFDTFARTCTPPAQTATLPYGGKRMPLWFFRPQGATGRRPTVILTNGSDGQNVDMWTYGVAEALRRDWNALVYDGPGQGQLLFVDQLPFTPRWEQVVTPLVDWLTARDDVDPDRIALTGFSLGGVLAPRAAAYERRLAAVVAGPGVVTPWNAFPPQIREVLAPTKKETNQIWNDDVAPRIPKADRFTLNKRFEPYDAAVMRAARQGKLFTDFWTPARVLVGMDITKVAGRIQCPALIIDFQDDQFFPGQARALYDLVTSKKQYMEMTREQGAQLHCSPMAPQFYCETVFDWLDQTVRN</sequence>
<proteinExistence type="inferred from homology"/>
<feature type="domain" description="AB hydrolase-1" evidence="2">
    <location>
        <begin position="162"/>
        <end position="357"/>
    </location>
</feature>